<proteinExistence type="predicted"/>
<gene>
    <name evidence="1" type="ORF">SAMN02927923_03560</name>
</gene>
<protein>
    <submittedName>
        <fullName evidence="1">Uncharacterized protein</fullName>
    </submittedName>
</protein>
<keyword evidence="2" id="KW-1185">Reference proteome</keyword>
<evidence type="ECO:0000313" key="2">
    <source>
        <dbReference type="Proteomes" id="UP000199569"/>
    </source>
</evidence>
<dbReference type="EMBL" id="FMVJ01000011">
    <property type="protein sequence ID" value="SCZ03260.1"/>
    <property type="molecule type" value="Genomic_DNA"/>
</dbReference>
<dbReference type="AlphaFoldDB" id="A0A1G5KT32"/>
<reference evidence="1 2" key="1">
    <citation type="submission" date="2016-10" db="EMBL/GenBank/DDBJ databases">
        <authorList>
            <person name="de Groot N.N."/>
        </authorList>
    </citation>
    <scope>NUCLEOTIDE SEQUENCE [LARGE SCALE GENOMIC DNA]</scope>
    <source>
        <strain evidence="1 2">CGMCC 1.7666</strain>
    </source>
</reference>
<dbReference type="Proteomes" id="UP000199569">
    <property type="component" value="Unassembled WGS sequence"/>
</dbReference>
<sequence>MLLSILRPLLARSKSRDQSSRQDGTPVSRLRFEKLNKDWNAEPNAPDPQISISGSDVLLTFFLNHQLFKQFDEEEIGIIRFTNCTSYRLGGTNDEGWYRGQCRYSKIAPEWGEFYEIHGDDPFRDSPTDWVQISSEKSASRHFLFYLRDHTCEAIADGCVLEDDPRNALLRVAGLRLRQDRTG</sequence>
<name>A0A1G5KT32_9HYPH</name>
<organism evidence="1 2">
    <name type="scientific">Microvirga guangxiensis</name>
    <dbReference type="NCBI Taxonomy" id="549386"/>
    <lineage>
        <taxon>Bacteria</taxon>
        <taxon>Pseudomonadati</taxon>
        <taxon>Pseudomonadota</taxon>
        <taxon>Alphaproteobacteria</taxon>
        <taxon>Hyphomicrobiales</taxon>
        <taxon>Methylobacteriaceae</taxon>
        <taxon>Microvirga</taxon>
    </lineage>
</organism>
<evidence type="ECO:0000313" key="1">
    <source>
        <dbReference type="EMBL" id="SCZ03260.1"/>
    </source>
</evidence>
<dbReference type="STRING" id="549386.SAMN02927923_03560"/>
<accession>A0A1G5KT32</accession>